<evidence type="ECO:0000313" key="19">
    <source>
        <dbReference type="EMBL" id="AOR07192.1"/>
    </source>
</evidence>
<feature type="transmembrane region" description="Helical" evidence="16">
    <location>
        <begin position="57"/>
        <end position="77"/>
    </location>
</feature>
<evidence type="ECO:0000256" key="2">
    <source>
        <dbReference type="ARBA" id="ARBA00009025"/>
    </source>
</evidence>
<name>A0A286KAV7_MESSO</name>
<feature type="transmembrane region" description="Helical" evidence="16">
    <location>
        <begin position="217"/>
        <end position="238"/>
    </location>
</feature>
<evidence type="ECO:0000256" key="10">
    <source>
        <dbReference type="ARBA" id="ARBA00022989"/>
    </source>
</evidence>
<evidence type="ECO:0000256" key="6">
    <source>
        <dbReference type="ARBA" id="ARBA00022660"/>
    </source>
</evidence>
<feature type="transmembrane region" description="Helical" evidence="16">
    <location>
        <begin position="337"/>
        <end position="359"/>
    </location>
</feature>
<evidence type="ECO:0000256" key="14">
    <source>
        <dbReference type="ARBA" id="ARBA00023136"/>
    </source>
</evidence>
<feature type="transmembrane region" description="Helical" evidence="16">
    <location>
        <begin position="429"/>
        <end position="451"/>
    </location>
</feature>
<comment type="catalytic activity">
    <reaction evidence="15 16">
        <text>a ubiquinone + NADH + 5 H(+)(in) = a ubiquinol + NAD(+) + 4 H(+)(out)</text>
        <dbReference type="Rhea" id="RHEA:29091"/>
        <dbReference type="Rhea" id="RHEA-COMP:9565"/>
        <dbReference type="Rhea" id="RHEA-COMP:9566"/>
        <dbReference type="ChEBI" id="CHEBI:15378"/>
        <dbReference type="ChEBI" id="CHEBI:16389"/>
        <dbReference type="ChEBI" id="CHEBI:17976"/>
        <dbReference type="ChEBI" id="CHEBI:57540"/>
        <dbReference type="ChEBI" id="CHEBI:57945"/>
        <dbReference type="EC" id="7.1.1.2"/>
    </reaction>
</comment>
<comment type="function">
    <text evidence="16">Core subunit of the mitochondrial membrane respiratory chain NADH dehydrogenase (Complex I) which catalyzes electron transfer from NADH through the respiratory chain, using ubiquinone as an electron acceptor. Essential for the catalytic activity and assembly of complex I.</text>
</comment>
<keyword evidence="9 16" id="KW-0249">Electron transport</keyword>
<evidence type="ECO:0000256" key="5">
    <source>
        <dbReference type="ARBA" id="ARBA00022448"/>
    </source>
</evidence>
<evidence type="ECO:0000256" key="15">
    <source>
        <dbReference type="ARBA" id="ARBA00049551"/>
    </source>
</evidence>
<comment type="subcellular location">
    <subcellularLocation>
        <location evidence="1 16">Mitochondrion membrane</location>
        <topology evidence="1 16">Multi-pass membrane protein</topology>
    </subcellularLocation>
</comment>
<dbReference type="EMBL" id="KU728895">
    <property type="protein sequence ID" value="AOR07192.1"/>
    <property type="molecule type" value="Genomic_DNA"/>
</dbReference>
<dbReference type="PRINTS" id="PR01437">
    <property type="entry name" value="NUOXDRDTASE4"/>
</dbReference>
<dbReference type="NCBIfam" id="TIGR01972">
    <property type="entry name" value="NDH_I_M"/>
    <property type="match status" value="1"/>
</dbReference>
<keyword evidence="13 16" id="KW-0496">Mitochondrion</keyword>
<evidence type="ECO:0000256" key="11">
    <source>
        <dbReference type="ARBA" id="ARBA00023027"/>
    </source>
</evidence>
<evidence type="ECO:0000256" key="3">
    <source>
        <dbReference type="ARBA" id="ARBA00012944"/>
    </source>
</evidence>
<keyword evidence="10 16" id="KW-1133">Transmembrane helix</keyword>
<sequence length="452" mass="50546">MLKTYFIALSLMFLPLLTKNYWWIISSVLMMLTPFSILLTFHSSSYVSITSFSGMDVMSSTLITLSMWITAMMMMASTKIINEMSNPKLFTYLNLLLMIILISCFSASSMMSFYVWFEASLIPTMILIMTWGYQPERMQASIYLMLYTVTASLPMLVMFSLVYSASNHMLMTMPSEIHLPVELSSNQLCWLFILGGFMVKLPMFSVHLWLPKAHVEAPIAGSMVLAAILLKLGGYGIIRMLSIFPNMVKISSSMLMSLALVGASATSLICMRQPDLKSLIAYSSVGHMGLMLAGLLANNLWGMYGALMMMIAHGLSSSALFIMANMSYEITHTRSMFLTKGLMSVAPIMTLWWFLFTAANMAAPPSINLMSEIFLISSVMSYSTVAMIPVAVISFFTAAYSLLMYTSIQHGQLSSFANPLQMMKTKDMLLLLAHLYPILMIMLKPEIIMSWV</sequence>
<feature type="transmembrane region" description="Helical" evidence="16">
    <location>
        <begin position="250"/>
        <end position="270"/>
    </location>
</feature>
<feature type="transmembrane region" description="Helical" evidence="16">
    <location>
        <begin position="379"/>
        <end position="408"/>
    </location>
</feature>
<keyword evidence="5 16" id="KW-0813">Transport</keyword>
<feature type="transmembrane region" description="Helical" evidence="16">
    <location>
        <begin position="114"/>
        <end position="132"/>
    </location>
</feature>
<keyword evidence="11 16" id="KW-0520">NAD</keyword>
<evidence type="ECO:0000256" key="1">
    <source>
        <dbReference type="ARBA" id="ARBA00004225"/>
    </source>
</evidence>
<evidence type="ECO:0000259" key="17">
    <source>
        <dbReference type="Pfam" id="PF00361"/>
    </source>
</evidence>
<dbReference type="AlphaFoldDB" id="A0A286KAV7"/>
<dbReference type="GO" id="GO:0008137">
    <property type="term" value="F:NADH dehydrogenase (ubiquinone) activity"/>
    <property type="evidence" value="ECO:0007669"/>
    <property type="project" value="UniProtKB-UniRule"/>
</dbReference>
<dbReference type="InterPro" id="IPR003918">
    <property type="entry name" value="NADH_UbQ_OxRdtase"/>
</dbReference>
<feature type="transmembrane region" description="Helical" evidence="16">
    <location>
        <begin position="21"/>
        <end position="42"/>
    </location>
</feature>
<feature type="transmembrane region" description="Helical" evidence="16">
    <location>
        <begin position="190"/>
        <end position="210"/>
    </location>
</feature>
<evidence type="ECO:0000256" key="7">
    <source>
        <dbReference type="ARBA" id="ARBA00022692"/>
    </source>
</evidence>
<evidence type="ECO:0000256" key="4">
    <source>
        <dbReference type="ARBA" id="ARBA00021006"/>
    </source>
</evidence>
<feature type="domain" description="NADH:quinone oxidoreductase/Mrp antiporter transmembrane" evidence="17">
    <location>
        <begin position="107"/>
        <end position="396"/>
    </location>
</feature>
<organism evidence="19">
    <name type="scientific">Mesenchytraeus solifugus</name>
    <name type="common">Glacier ice worm</name>
    <dbReference type="NCBI Taxonomy" id="223748"/>
    <lineage>
        <taxon>Eukaryota</taxon>
        <taxon>Metazoa</taxon>
        <taxon>Spiralia</taxon>
        <taxon>Lophotrochozoa</taxon>
        <taxon>Annelida</taxon>
        <taxon>Clitellata</taxon>
        <taxon>Oligochaeta</taxon>
        <taxon>Enchytraeida</taxon>
        <taxon>Enchytraeidae</taxon>
        <taxon>Mesenchytraeus</taxon>
    </lineage>
</organism>
<dbReference type="Pfam" id="PF01059">
    <property type="entry name" value="Oxidored_q5_N"/>
    <property type="match status" value="1"/>
</dbReference>
<dbReference type="Pfam" id="PF00361">
    <property type="entry name" value="Proton_antipo_M"/>
    <property type="match status" value="1"/>
</dbReference>
<evidence type="ECO:0000259" key="18">
    <source>
        <dbReference type="Pfam" id="PF01059"/>
    </source>
</evidence>
<evidence type="ECO:0000256" key="8">
    <source>
        <dbReference type="ARBA" id="ARBA00022967"/>
    </source>
</evidence>
<feature type="transmembrane region" description="Helical" evidence="16">
    <location>
        <begin position="144"/>
        <end position="165"/>
    </location>
</feature>
<keyword evidence="8" id="KW-1278">Translocase</keyword>
<gene>
    <name evidence="19" type="primary">ND4</name>
</gene>
<dbReference type="EC" id="7.1.1.2" evidence="3 16"/>
<feature type="transmembrane region" description="Helical" evidence="16">
    <location>
        <begin position="279"/>
        <end position="297"/>
    </location>
</feature>
<dbReference type="InterPro" id="IPR010227">
    <property type="entry name" value="NADH_Q_OxRdtase_chainM/4"/>
</dbReference>
<evidence type="ECO:0000256" key="9">
    <source>
        <dbReference type="ARBA" id="ARBA00022982"/>
    </source>
</evidence>
<dbReference type="GO" id="GO:0003954">
    <property type="term" value="F:NADH dehydrogenase activity"/>
    <property type="evidence" value="ECO:0007669"/>
    <property type="project" value="TreeGrafter"/>
</dbReference>
<accession>A0A286KAV7</accession>
<comment type="similarity">
    <text evidence="2 16">Belongs to the complex I subunit 4 family.</text>
</comment>
<dbReference type="InterPro" id="IPR001750">
    <property type="entry name" value="ND/Mrp_TM"/>
</dbReference>
<proteinExistence type="inferred from homology"/>
<dbReference type="GO" id="GO:0015990">
    <property type="term" value="P:electron transport coupled proton transport"/>
    <property type="evidence" value="ECO:0007669"/>
    <property type="project" value="TreeGrafter"/>
</dbReference>
<dbReference type="PANTHER" id="PTHR43507:SF20">
    <property type="entry name" value="NADH-UBIQUINONE OXIDOREDUCTASE CHAIN 4"/>
    <property type="match status" value="1"/>
</dbReference>
<feature type="transmembrane region" description="Helical" evidence="16">
    <location>
        <begin position="89"/>
        <end position="108"/>
    </location>
</feature>
<feature type="transmembrane region" description="Helical" evidence="16">
    <location>
        <begin position="303"/>
        <end position="325"/>
    </location>
</feature>
<dbReference type="GO" id="GO:0042773">
    <property type="term" value="P:ATP synthesis coupled electron transport"/>
    <property type="evidence" value="ECO:0007669"/>
    <property type="project" value="InterPro"/>
</dbReference>
<dbReference type="GO" id="GO:0048039">
    <property type="term" value="F:ubiquinone binding"/>
    <property type="evidence" value="ECO:0007669"/>
    <property type="project" value="TreeGrafter"/>
</dbReference>
<evidence type="ECO:0000256" key="16">
    <source>
        <dbReference type="RuleBase" id="RU003297"/>
    </source>
</evidence>
<dbReference type="InterPro" id="IPR000260">
    <property type="entry name" value="NADH4_N"/>
</dbReference>
<protein>
    <recommendedName>
        <fullName evidence="4 16">NADH-ubiquinone oxidoreductase chain 4</fullName>
        <ecNumber evidence="3 16">7.1.1.2</ecNumber>
    </recommendedName>
</protein>
<feature type="domain" description="NADH:ubiquinone oxidoreductase chain 4 N-terminal" evidence="18">
    <location>
        <begin position="1"/>
        <end position="102"/>
    </location>
</feature>
<keyword evidence="12 16" id="KW-0830">Ubiquinone</keyword>
<reference evidence="19" key="1">
    <citation type="journal article" date="2017" name="Proc. R. Soc. B">
        <title>Punctuated invasion of water, ice, snow and terrestrial ecozones by segmented worms (Oligochaeta: Enchytraeidae: Mesenchytraeus).</title>
        <authorList>
            <person name="Lang S.A."/>
            <person name="Saglam N."/>
            <person name="Kawash J."/>
            <person name="Shain D.H."/>
        </authorList>
    </citation>
    <scope>NUCLEOTIDE SEQUENCE</scope>
</reference>
<keyword evidence="6 16" id="KW-0679">Respiratory chain</keyword>
<keyword evidence="14 16" id="KW-0472">Membrane</keyword>
<evidence type="ECO:0000256" key="13">
    <source>
        <dbReference type="ARBA" id="ARBA00023128"/>
    </source>
</evidence>
<dbReference type="PANTHER" id="PTHR43507">
    <property type="entry name" value="NADH-UBIQUINONE OXIDOREDUCTASE CHAIN 4"/>
    <property type="match status" value="1"/>
</dbReference>
<geneLocation type="mitochondrion" evidence="19"/>
<evidence type="ECO:0000256" key="12">
    <source>
        <dbReference type="ARBA" id="ARBA00023075"/>
    </source>
</evidence>
<dbReference type="GO" id="GO:0031966">
    <property type="term" value="C:mitochondrial membrane"/>
    <property type="evidence" value="ECO:0007669"/>
    <property type="project" value="UniProtKB-SubCell"/>
</dbReference>
<keyword evidence="7 16" id="KW-0812">Transmembrane</keyword>